<evidence type="ECO:0000256" key="2">
    <source>
        <dbReference type="ARBA" id="ARBA00022723"/>
    </source>
</evidence>
<sequence>MLSRWNVRLSSLGLYLWDYFYNMTTKLSPLPNIEPLSSGVIRILGQNPGQMTLQGTNCYLVHGPESRTGKSGSTRLCLIDTGAAWPTSSSFVPLLRESLRPFVKTQAGQPNPDPITTLTDIVLTHRHADHIGGLKAILDVFSACDAQQPRIYKHHHPVLAEGEEGGLVDWDQLFIKENFSNVKDVPKVIWLADGQKIRLHDTDSTSSGATLRVIHTPGHTPDSISLIIEETGELFTADTVLGQGTSVFTDLSAYMASLDKLLAAEPQSLYPGHGPHIGDRAGTIRKIQEYIDHRMERERQVIQAMRTLTDNVTSLETGISARQIVEILYAGLGIGVYIAAEKPVGAHLRKLEKDGKVLRTPSGHWRLLCDEI</sequence>
<reference evidence="6" key="1">
    <citation type="submission" date="2020-07" db="EMBL/GenBank/DDBJ databases">
        <title>Draft Genome Sequence of a Deep-Sea Yeast, Naganishia (Cryptococcus) liquefaciens strain N6.</title>
        <authorList>
            <person name="Han Y.W."/>
            <person name="Kajitani R."/>
            <person name="Morimoto H."/>
            <person name="Parhat M."/>
            <person name="Tsubouchi H."/>
            <person name="Bakenova O."/>
            <person name="Ogata M."/>
            <person name="Argunhan B."/>
            <person name="Aoki R."/>
            <person name="Kajiwara S."/>
            <person name="Itoh T."/>
            <person name="Iwasaki H."/>
        </authorList>
    </citation>
    <scope>NUCLEOTIDE SEQUENCE</scope>
    <source>
        <strain evidence="6">N6</strain>
    </source>
</reference>
<dbReference type="GO" id="GO:0044550">
    <property type="term" value="P:secondary metabolite biosynthetic process"/>
    <property type="evidence" value="ECO:0007669"/>
    <property type="project" value="TreeGrafter"/>
</dbReference>
<keyword evidence="4" id="KW-0862">Zinc</keyword>
<evidence type="ECO:0000256" key="4">
    <source>
        <dbReference type="ARBA" id="ARBA00022833"/>
    </source>
</evidence>
<protein>
    <recommendedName>
        <fullName evidence="5">Metallo-beta-lactamase domain-containing protein</fullName>
    </recommendedName>
</protein>
<dbReference type="Gene3D" id="1.10.10.10">
    <property type="entry name" value="Winged helix-like DNA-binding domain superfamily/Winged helix DNA-binding domain"/>
    <property type="match status" value="1"/>
</dbReference>
<feature type="domain" description="Metallo-beta-lactamase" evidence="5">
    <location>
        <begin position="55"/>
        <end position="273"/>
    </location>
</feature>
<keyword evidence="7" id="KW-1185">Reference proteome</keyword>
<dbReference type="GO" id="GO:0046872">
    <property type="term" value="F:metal ion binding"/>
    <property type="evidence" value="ECO:0007669"/>
    <property type="project" value="UniProtKB-KW"/>
</dbReference>
<dbReference type="Pfam" id="PF17778">
    <property type="entry name" value="WHD_BLACT"/>
    <property type="match status" value="1"/>
</dbReference>
<evidence type="ECO:0000313" key="6">
    <source>
        <dbReference type="EMBL" id="GHJ85564.1"/>
    </source>
</evidence>
<name>A0A8H3TSR8_9TREE</name>
<dbReference type="InterPro" id="IPR047921">
    <property type="entry name" value="LACTB2-like_MBL-fold"/>
</dbReference>
<dbReference type="InterPro" id="IPR001279">
    <property type="entry name" value="Metallo-B-lactamas"/>
</dbReference>
<comment type="caution">
    <text evidence="6">The sequence shown here is derived from an EMBL/GenBank/DDBJ whole genome shotgun (WGS) entry which is preliminary data.</text>
</comment>
<dbReference type="PANTHER" id="PTHR23131:SF0">
    <property type="entry name" value="ENDORIBONUCLEASE LACTB2"/>
    <property type="match status" value="1"/>
</dbReference>
<evidence type="ECO:0000313" key="7">
    <source>
        <dbReference type="Proteomes" id="UP000620104"/>
    </source>
</evidence>
<dbReference type="SUPFAM" id="SSF56281">
    <property type="entry name" value="Metallo-hydrolase/oxidoreductase"/>
    <property type="match status" value="1"/>
</dbReference>
<evidence type="ECO:0000259" key="5">
    <source>
        <dbReference type="SMART" id="SM00849"/>
    </source>
</evidence>
<keyword evidence="3" id="KW-0378">Hydrolase</keyword>
<dbReference type="InterPro" id="IPR050662">
    <property type="entry name" value="Sec-metab_biosynth-thioest"/>
</dbReference>
<dbReference type="PANTHER" id="PTHR23131">
    <property type="entry name" value="ENDORIBONUCLEASE LACTB2"/>
    <property type="match status" value="1"/>
</dbReference>
<comment type="similarity">
    <text evidence="1">Belongs to the metallo-beta-lactamase superfamily. Glyoxalase II family.</text>
</comment>
<dbReference type="InterPro" id="IPR036866">
    <property type="entry name" value="RibonucZ/Hydroxyglut_hydro"/>
</dbReference>
<dbReference type="Gene3D" id="3.60.15.10">
    <property type="entry name" value="Ribonuclease Z/Hydroxyacylglutathione hydrolase-like"/>
    <property type="match status" value="1"/>
</dbReference>
<dbReference type="Pfam" id="PF00753">
    <property type="entry name" value="Lactamase_B"/>
    <property type="match status" value="1"/>
</dbReference>
<dbReference type="OrthoDB" id="17458at2759"/>
<dbReference type="AlphaFoldDB" id="A0A8H3TSR8"/>
<organism evidence="6 7">
    <name type="scientific">Naganishia liquefaciens</name>
    <dbReference type="NCBI Taxonomy" id="104408"/>
    <lineage>
        <taxon>Eukaryota</taxon>
        <taxon>Fungi</taxon>
        <taxon>Dikarya</taxon>
        <taxon>Basidiomycota</taxon>
        <taxon>Agaricomycotina</taxon>
        <taxon>Tremellomycetes</taxon>
        <taxon>Filobasidiales</taxon>
        <taxon>Filobasidiaceae</taxon>
        <taxon>Naganishia</taxon>
    </lineage>
</organism>
<dbReference type="Proteomes" id="UP000620104">
    <property type="component" value="Unassembled WGS sequence"/>
</dbReference>
<dbReference type="InterPro" id="IPR036388">
    <property type="entry name" value="WH-like_DNA-bd_sf"/>
</dbReference>
<dbReference type="GO" id="GO:0016787">
    <property type="term" value="F:hydrolase activity"/>
    <property type="evidence" value="ECO:0007669"/>
    <property type="project" value="UniProtKB-KW"/>
</dbReference>
<dbReference type="SMART" id="SM00849">
    <property type="entry name" value="Lactamase_B"/>
    <property type="match status" value="1"/>
</dbReference>
<evidence type="ECO:0000256" key="1">
    <source>
        <dbReference type="ARBA" id="ARBA00006759"/>
    </source>
</evidence>
<proteinExistence type="inferred from homology"/>
<keyword evidence="2" id="KW-0479">Metal-binding</keyword>
<dbReference type="InterPro" id="IPR041516">
    <property type="entry name" value="LACTB2_WH"/>
</dbReference>
<accession>A0A8H3TSR8</accession>
<dbReference type="EMBL" id="BLZA01000013">
    <property type="protein sequence ID" value="GHJ85564.1"/>
    <property type="molecule type" value="Genomic_DNA"/>
</dbReference>
<gene>
    <name evidence="6" type="ORF">NliqN6_1966</name>
</gene>
<evidence type="ECO:0000256" key="3">
    <source>
        <dbReference type="ARBA" id="ARBA00022801"/>
    </source>
</evidence>
<dbReference type="CDD" id="cd07722">
    <property type="entry name" value="LACTB2-like_MBL-fold"/>
    <property type="match status" value="1"/>
</dbReference>